<dbReference type="Gene3D" id="3.90.79.10">
    <property type="entry name" value="Nucleoside Triphosphate Pyrophosphohydrolase"/>
    <property type="match status" value="1"/>
</dbReference>
<dbReference type="InterPro" id="IPR000086">
    <property type="entry name" value="NUDIX_hydrolase_dom"/>
</dbReference>
<keyword evidence="1" id="KW-0378">Hydrolase</keyword>
<keyword evidence="4" id="KW-1185">Reference proteome</keyword>
<evidence type="ECO:0000313" key="4">
    <source>
        <dbReference type="Proteomes" id="UP000436694"/>
    </source>
</evidence>
<dbReference type="SUPFAM" id="SSF55811">
    <property type="entry name" value="Nudix"/>
    <property type="match status" value="1"/>
</dbReference>
<dbReference type="Pfam" id="PF00293">
    <property type="entry name" value="NUDIX"/>
    <property type="match status" value="1"/>
</dbReference>
<dbReference type="GO" id="GO:0006167">
    <property type="term" value="P:AMP biosynthetic process"/>
    <property type="evidence" value="ECO:0007669"/>
    <property type="project" value="TreeGrafter"/>
</dbReference>
<evidence type="ECO:0000256" key="1">
    <source>
        <dbReference type="ARBA" id="ARBA00022801"/>
    </source>
</evidence>
<dbReference type="RefSeq" id="WP_153545209.1">
    <property type="nucleotide sequence ID" value="NZ_WIXK01000002.1"/>
</dbReference>
<dbReference type="PANTHER" id="PTHR21340:SF0">
    <property type="entry name" value="BIS(5'-NUCLEOSYL)-TETRAPHOSPHATASE [ASYMMETRICAL]"/>
    <property type="match status" value="1"/>
</dbReference>
<dbReference type="PANTHER" id="PTHR21340">
    <property type="entry name" value="DIADENOSINE 5,5-P1,P4-TETRAPHOSPHATE PYROPHOSPHOHYDROLASE MUTT"/>
    <property type="match status" value="1"/>
</dbReference>
<organism evidence="3 4">
    <name type="scientific">Tritonibacter aquimaris</name>
    <dbReference type="NCBI Taxonomy" id="2663379"/>
    <lineage>
        <taxon>Bacteria</taxon>
        <taxon>Pseudomonadati</taxon>
        <taxon>Pseudomonadota</taxon>
        <taxon>Alphaproteobacteria</taxon>
        <taxon>Rhodobacterales</taxon>
        <taxon>Paracoccaceae</taxon>
        <taxon>Tritonibacter</taxon>
    </lineage>
</organism>
<accession>A0A844AKK5</accession>
<name>A0A844AKK5_9RHOB</name>
<dbReference type="AlphaFoldDB" id="A0A844AKK5"/>
<evidence type="ECO:0000313" key="3">
    <source>
        <dbReference type="EMBL" id="MQY41709.1"/>
    </source>
</evidence>
<dbReference type="EMBL" id="WIXK01000002">
    <property type="protein sequence ID" value="MQY41709.1"/>
    <property type="molecule type" value="Genomic_DNA"/>
</dbReference>
<dbReference type="GO" id="GO:0004081">
    <property type="term" value="F:bis(5'-nucleosyl)-tetraphosphatase (asymmetrical) activity"/>
    <property type="evidence" value="ECO:0007669"/>
    <property type="project" value="TreeGrafter"/>
</dbReference>
<dbReference type="CDD" id="cd04682">
    <property type="entry name" value="NUDIX_Hydrolase"/>
    <property type="match status" value="1"/>
</dbReference>
<comment type="caution">
    <text evidence="3">The sequence shown here is derived from an EMBL/GenBank/DDBJ whole genome shotgun (WGS) entry which is preliminary data.</text>
</comment>
<dbReference type="GO" id="GO:0006754">
    <property type="term" value="P:ATP biosynthetic process"/>
    <property type="evidence" value="ECO:0007669"/>
    <property type="project" value="TreeGrafter"/>
</dbReference>
<reference evidence="3 4" key="1">
    <citation type="submission" date="2019-10" db="EMBL/GenBank/DDBJ databases">
        <title>Epibacterium sp. nov., isolated from seawater.</title>
        <authorList>
            <person name="Zhang X."/>
            <person name="Li N."/>
        </authorList>
    </citation>
    <scope>NUCLEOTIDE SEQUENCE [LARGE SCALE GENOMIC DNA]</scope>
    <source>
        <strain evidence="3 4">SM1969</strain>
    </source>
</reference>
<dbReference type="Proteomes" id="UP000436694">
    <property type="component" value="Unassembled WGS sequence"/>
</dbReference>
<dbReference type="InterPro" id="IPR015797">
    <property type="entry name" value="NUDIX_hydrolase-like_dom_sf"/>
</dbReference>
<gene>
    <name evidence="3" type="ORF">GG681_03590</name>
</gene>
<evidence type="ECO:0000259" key="2">
    <source>
        <dbReference type="PROSITE" id="PS51462"/>
    </source>
</evidence>
<proteinExistence type="predicted"/>
<dbReference type="InterPro" id="IPR051325">
    <property type="entry name" value="Nudix_hydrolase_domain"/>
</dbReference>
<sequence>MSFYGAKLALFIGDKLAVMLRDDKPDIPFPNHWDLPGGGREGDESPKACALRETEEELSIRLEEIDIVWERSYLHDGHVSWFFAAHLPASRLTEVALGDEGQRWELMSAETYCSHPMAVPNFKTRLQDYLDARSVELWD</sequence>
<protein>
    <submittedName>
        <fullName evidence="3">NUDIX domain-containing protein</fullName>
    </submittedName>
</protein>
<dbReference type="PROSITE" id="PS51462">
    <property type="entry name" value="NUDIX"/>
    <property type="match status" value="1"/>
</dbReference>
<feature type="domain" description="Nudix hydrolase" evidence="2">
    <location>
        <begin position="1"/>
        <end position="132"/>
    </location>
</feature>